<gene>
    <name evidence="1" type="ORF">rsdtw13_38600</name>
</gene>
<protein>
    <submittedName>
        <fullName evidence="1">Ferredoxin</fullName>
    </submittedName>
</protein>
<organism evidence="1 2">
    <name type="scientific">Inconstantimicrobium mannanitabidum</name>
    <dbReference type="NCBI Taxonomy" id="1604901"/>
    <lineage>
        <taxon>Bacteria</taxon>
        <taxon>Bacillati</taxon>
        <taxon>Bacillota</taxon>
        <taxon>Clostridia</taxon>
        <taxon>Eubacteriales</taxon>
        <taxon>Clostridiaceae</taxon>
        <taxon>Inconstantimicrobium</taxon>
    </lineage>
</organism>
<reference evidence="1" key="1">
    <citation type="journal article" date="2025" name="Int. J. Syst. Evol. Microbiol.">
        <title>Inconstantimicrobium mannanitabidum sp. nov., a novel member of the family Clostridiaceae isolated from anoxic soil under the treatment of reductive soil disinfestation.</title>
        <authorList>
            <person name="Ueki A."/>
            <person name="Tonouchi A."/>
            <person name="Honma S."/>
            <person name="Kaku N."/>
            <person name="Ueki K."/>
        </authorList>
    </citation>
    <scope>NUCLEOTIDE SEQUENCE</scope>
    <source>
        <strain evidence="1">TW13</strain>
    </source>
</reference>
<proteinExistence type="predicted"/>
<evidence type="ECO:0000313" key="2">
    <source>
        <dbReference type="Proteomes" id="UP001058074"/>
    </source>
</evidence>
<evidence type="ECO:0000313" key="1">
    <source>
        <dbReference type="EMBL" id="GKX68602.1"/>
    </source>
</evidence>
<comment type="caution">
    <text evidence="1">The sequence shown here is derived from an EMBL/GenBank/DDBJ whole genome shotgun (WGS) entry which is preliminary data.</text>
</comment>
<dbReference type="Proteomes" id="UP001058074">
    <property type="component" value="Unassembled WGS sequence"/>
</dbReference>
<dbReference type="EMBL" id="BROD01000001">
    <property type="protein sequence ID" value="GKX68602.1"/>
    <property type="molecule type" value="Genomic_DNA"/>
</dbReference>
<sequence length="63" mass="6584">MQAMVDKDKCIGCGLCPTICTQVFGMGEDGKAEVMCEGLGEEVQDSAQEARDGCPVDAISIEA</sequence>
<keyword evidence="2" id="KW-1185">Reference proteome</keyword>
<accession>A0ACB5RHQ8</accession>
<name>A0ACB5RHQ8_9CLOT</name>